<dbReference type="AlphaFoldDB" id="A0A6G1I934"/>
<accession>A0A6G1I934</accession>
<dbReference type="InterPro" id="IPR054505">
    <property type="entry name" value="Myb_DNA-bind_8"/>
</dbReference>
<evidence type="ECO:0000259" key="2">
    <source>
        <dbReference type="Pfam" id="PF22980"/>
    </source>
</evidence>
<evidence type="ECO:0000313" key="3">
    <source>
        <dbReference type="EMBL" id="KAF2404626.1"/>
    </source>
</evidence>
<protein>
    <recommendedName>
        <fullName evidence="2">Myb-like DNA-binding domain-containing protein</fullName>
    </recommendedName>
</protein>
<dbReference type="Pfam" id="PF22980">
    <property type="entry name" value="Myb_DNA-bind_8"/>
    <property type="match status" value="1"/>
</dbReference>
<evidence type="ECO:0000256" key="1">
    <source>
        <dbReference type="SAM" id="MobiDB-lite"/>
    </source>
</evidence>
<feature type="region of interest" description="Disordered" evidence="1">
    <location>
        <begin position="59"/>
        <end position="161"/>
    </location>
</feature>
<feature type="compositionally biased region" description="Basic residues" evidence="1">
    <location>
        <begin position="91"/>
        <end position="108"/>
    </location>
</feature>
<dbReference type="EMBL" id="ML996688">
    <property type="protein sequence ID" value="KAF2404626.1"/>
    <property type="molecule type" value="Genomic_DNA"/>
</dbReference>
<gene>
    <name evidence="3" type="ORF">EJ06DRAFT_526707</name>
</gene>
<name>A0A6G1I934_9PEZI</name>
<sequence length="161" mass="17083">MAPSTNPTPAYDVVGYLLSCLRHAESGRVNFDAVAKELNIGKAAAAKRWECLLKAHGINPAVCRGGGPIRPKSSGTPPPKEEGLPSPQATPKKKAAPKRTRAGNKRKRATPEDTDIDVKLGSSNDDASVEKRKKVSESTEEDKAELGEAVDEGAVEKVENA</sequence>
<dbReference type="Proteomes" id="UP000799640">
    <property type="component" value="Unassembled WGS sequence"/>
</dbReference>
<dbReference type="OrthoDB" id="3944319at2759"/>
<feature type="domain" description="Myb-like DNA-binding" evidence="2">
    <location>
        <begin position="16"/>
        <end position="57"/>
    </location>
</feature>
<reference evidence="3" key="1">
    <citation type="journal article" date="2020" name="Stud. Mycol.">
        <title>101 Dothideomycetes genomes: a test case for predicting lifestyles and emergence of pathogens.</title>
        <authorList>
            <person name="Haridas S."/>
            <person name="Albert R."/>
            <person name="Binder M."/>
            <person name="Bloem J."/>
            <person name="Labutti K."/>
            <person name="Salamov A."/>
            <person name="Andreopoulos B."/>
            <person name="Baker S."/>
            <person name="Barry K."/>
            <person name="Bills G."/>
            <person name="Bluhm B."/>
            <person name="Cannon C."/>
            <person name="Castanera R."/>
            <person name="Culley D."/>
            <person name="Daum C."/>
            <person name="Ezra D."/>
            <person name="Gonzalez J."/>
            <person name="Henrissat B."/>
            <person name="Kuo A."/>
            <person name="Liang C."/>
            <person name="Lipzen A."/>
            <person name="Lutzoni F."/>
            <person name="Magnuson J."/>
            <person name="Mondo S."/>
            <person name="Nolan M."/>
            <person name="Ohm R."/>
            <person name="Pangilinan J."/>
            <person name="Park H.-J."/>
            <person name="Ramirez L."/>
            <person name="Alfaro M."/>
            <person name="Sun H."/>
            <person name="Tritt A."/>
            <person name="Yoshinaga Y."/>
            <person name="Zwiers L.-H."/>
            <person name="Turgeon B."/>
            <person name="Goodwin S."/>
            <person name="Spatafora J."/>
            <person name="Crous P."/>
            <person name="Grigoriev I."/>
        </authorList>
    </citation>
    <scope>NUCLEOTIDE SEQUENCE</scope>
    <source>
        <strain evidence="3">CBS 262.69</strain>
    </source>
</reference>
<keyword evidence="4" id="KW-1185">Reference proteome</keyword>
<feature type="compositionally biased region" description="Acidic residues" evidence="1">
    <location>
        <begin position="138"/>
        <end position="153"/>
    </location>
</feature>
<evidence type="ECO:0000313" key="4">
    <source>
        <dbReference type="Proteomes" id="UP000799640"/>
    </source>
</evidence>
<organism evidence="3 4">
    <name type="scientific">Trichodelitschia bisporula</name>
    <dbReference type="NCBI Taxonomy" id="703511"/>
    <lineage>
        <taxon>Eukaryota</taxon>
        <taxon>Fungi</taxon>
        <taxon>Dikarya</taxon>
        <taxon>Ascomycota</taxon>
        <taxon>Pezizomycotina</taxon>
        <taxon>Dothideomycetes</taxon>
        <taxon>Dothideomycetes incertae sedis</taxon>
        <taxon>Phaeotrichales</taxon>
        <taxon>Phaeotrichaceae</taxon>
        <taxon>Trichodelitschia</taxon>
    </lineage>
</organism>
<proteinExistence type="predicted"/>